<sequence>MLSSHEGARFQPGLLSIHAGAPFYPALLSSHDFILRYSPKASSSVAGRTAALPGAAQKTGFGEAAAAVQVKHGSPTAGGARVIFLLTFTSLFSEVNILLYSCRIMEAMLPTACLYGIETGYLSLWLDSRLAATPQQGE</sequence>
<keyword evidence="2" id="KW-1185">Reference proteome</keyword>
<evidence type="ECO:0000313" key="2">
    <source>
        <dbReference type="Proteomes" id="UP000811282"/>
    </source>
</evidence>
<name>A0ABS5YFA3_9GAMM</name>
<dbReference type="EMBL" id="JAFJYC010000002">
    <property type="protein sequence ID" value="MBT9433184.1"/>
    <property type="molecule type" value="Genomic_DNA"/>
</dbReference>
<comment type="caution">
    <text evidence="1">The sequence shown here is derived from an EMBL/GenBank/DDBJ whole genome shotgun (WGS) entry which is preliminary data.</text>
</comment>
<gene>
    <name evidence="1" type="ORF">JZM24_15605</name>
</gene>
<dbReference type="Proteomes" id="UP000811282">
    <property type="component" value="Unassembled WGS sequence"/>
</dbReference>
<dbReference type="RefSeq" id="WP_215670806.1">
    <property type="nucleotide sequence ID" value="NZ_JAFJYC010000002.1"/>
</dbReference>
<evidence type="ECO:0000313" key="1">
    <source>
        <dbReference type="EMBL" id="MBT9433184.1"/>
    </source>
</evidence>
<reference evidence="1 2" key="1">
    <citation type="journal article" date="2021" name="Genome Biol. Evol.">
        <title>The evolution of interdependence in a four-way mealybug symbiosis.</title>
        <authorList>
            <person name="Garber A.I."/>
            <person name="Kupper M."/>
            <person name="Laetsch D.R."/>
            <person name="Weldon S.R."/>
            <person name="Ladinsky M.S."/>
            <person name="Bjorkman P.J."/>
            <person name="McCutcheon J.P."/>
        </authorList>
    </citation>
    <scope>NUCLEOTIDE SEQUENCE [LARGE SCALE GENOMIC DNA]</scope>
    <source>
        <strain evidence="1">SOD</strain>
    </source>
</reference>
<proteinExistence type="predicted"/>
<accession>A0ABS5YFA3</accession>
<organism evidence="1 2">
    <name type="scientific">Candidatus Sodalis endolongispinus</name>
    <dbReference type="NCBI Taxonomy" id="2812662"/>
    <lineage>
        <taxon>Bacteria</taxon>
        <taxon>Pseudomonadati</taxon>
        <taxon>Pseudomonadota</taxon>
        <taxon>Gammaproteobacteria</taxon>
        <taxon>Enterobacterales</taxon>
        <taxon>Bruguierivoracaceae</taxon>
        <taxon>Sodalis</taxon>
    </lineage>
</organism>
<protein>
    <submittedName>
        <fullName evidence="1">Uncharacterized protein</fullName>
    </submittedName>
</protein>